<dbReference type="PANTHER" id="PTHR24372">
    <property type="entry name" value="GLYCOPROTEIN HORMONE RECEPTOR"/>
    <property type="match status" value="1"/>
</dbReference>
<keyword evidence="11" id="KW-0675">Receptor</keyword>
<evidence type="ECO:0000256" key="13">
    <source>
        <dbReference type="ARBA" id="ARBA00023224"/>
    </source>
</evidence>
<dbReference type="FunFam" id="1.20.1070.10:FF:000333">
    <property type="entry name" value="Relaxin receptor 1"/>
    <property type="match status" value="1"/>
</dbReference>
<dbReference type="FunFam" id="4.10.400.10:FF:000034">
    <property type="entry name" value="Low-density lipoprotein receptor-related protein 2"/>
    <property type="match status" value="1"/>
</dbReference>
<evidence type="ECO:0000313" key="17">
    <source>
        <dbReference type="EMBL" id="CAG5122918.1"/>
    </source>
</evidence>
<dbReference type="PROSITE" id="PS50262">
    <property type="entry name" value="G_PROTEIN_RECEP_F1_2"/>
    <property type="match status" value="1"/>
</dbReference>
<dbReference type="InterPro" id="IPR003591">
    <property type="entry name" value="Leu-rich_rpt_typical-subtyp"/>
</dbReference>
<feature type="disulfide bond" evidence="14">
    <location>
        <begin position="302"/>
        <end position="320"/>
    </location>
</feature>
<dbReference type="AlphaFoldDB" id="A0A8S3Z3M1"/>
<dbReference type="GO" id="GO:0005886">
    <property type="term" value="C:plasma membrane"/>
    <property type="evidence" value="ECO:0007669"/>
    <property type="project" value="UniProtKB-SubCell"/>
</dbReference>
<comment type="caution">
    <text evidence="17">The sequence shown here is derived from an EMBL/GenBank/DDBJ whole genome shotgun (WGS) entry which is preliminary data.</text>
</comment>
<feature type="disulfide bond" evidence="14">
    <location>
        <begin position="121"/>
        <end position="139"/>
    </location>
</feature>
<feature type="disulfide bond" evidence="14">
    <location>
        <begin position="295"/>
        <end position="307"/>
    </location>
</feature>
<dbReference type="Gene3D" id="4.10.400.10">
    <property type="entry name" value="Low-density Lipoprotein Receptor"/>
    <property type="match status" value="11"/>
</dbReference>
<dbReference type="OrthoDB" id="6022531at2759"/>
<dbReference type="PRINTS" id="PR00019">
    <property type="entry name" value="LEURICHRPT"/>
</dbReference>
<feature type="transmembrane region" description="Helical" evidence="15">
    <location>
        <begin position="791"/>
        <end position="811"/>
    </location>
</feature>
<keyword evidence="18" id="KW-1185">Reference proteome</keyword>
<dbReference type="InterPro" id="IPR017452">
    <property type="entry name" value="GPCR_Rhodpsn_7TM"/>
</dbReference>
<evidence type="ECO:0000256" key="2">
    <source>
        <dbReference type="ARBA" id="ARBA00022475"/>
    </source>
</evidence>
<feature type="disulfide bond" evidence="14">
    <location>
        <begin position="314"/>
        <end position="329"/>
    </location>
</feature>
<reference evidence="17" key="1">
    <citation type="submission" date="2021-04" db="EMBL/GenBank/DDBJ databases">
        <authorList>
            <consortium name="Molecular Ecology Group"/>
        </authorList>
    </citation>
    <scope>NUCLEOTIDE SEQUENCE</scope>
</reference>
<dbReference type="CDD" id="cd15137">
    <property type="entry name" value="7tmA_Relaxin_R"/>
    <property type="match status" value="1"/>
</dbReference>
<evidence type="ECO:0000313" key="18">
    <source>
        <dbReference type="Proteomes" id="UP000678393"/>
    </source>
</evidence>
<evidence type="ECO:0000256" key="6">
    <source>
        <dbReference type="ARBA" id="ARBA00022737"/>
    </source>
</evidence>
<keyword evidence="9 15" id="KW-0472">Membrane</keyword>
<dbReference type="InterPro" id="IPR001611">
    <property type="entry name" value="Leu-rich_rpt"/>
</dbReference>
<evidence type="ECO:0000256" key="4">
    <source>
        <dbReference type="ARBA" id="ARBA00022692"/>
    </source>
</evidence>
<comment type="caution">
    <text evidence="14">Lacks conserved residue(s) required for the propagation of feature annotation.</text>
</comment>
<feature type="disulfide bond" evidence="14">
    <location>
        <begin position="5"/>
        <end position="23"/>
    </location>
</feature>
<evidence type="ECO:0000256" key="5">
    <source>
        <dbReference type="ARBA" id="ARBA00022729"/>
    </source>
</evidence>
<evidence type="ECO:0000259" key="16">
    <source>
        <dbReference type="PROSITE" id="PS50262"/>
    </source>
</evidence>
<feature type="transmembrane region" description="Helical" evidence="15">
    <location>
        <begin position="734"/>
        <end position="757"/>
    </location>
</feature>
<evidence type="ECO:0000256" key="1">
    <source>
        <dbReference type="ARBA" id="ARBA00004651"/>
    </source>
</evidence>
<feature type="domain" description="G-protein coupled receptors family 1 profile" evidence="16">
    <location>
        <begin position="715"/>
        <end position="971"/>
    </location>
</feature>
<dbReference type="SMART" id="SM00192">
    <property type="entry name" value="LDLa"/>
    <property type="match status" value="11"/>
</dbReference>
<dbReference type="Pfam" id="PF13855">
    <property type="entry name" value="LRR_8"/>
    <property type="match status" value="2"/>
</dbReference>
<dbReference type="Gene3D" id="3.80.10.10">
    <property type="entry name" value="Ribonuclease Inhibitor"/>
    <property type="match status" value="2"/>
</dbReference>
<dbReference type="PRINTS" id="PR00261">
    <property type="entry name" value="LDLRECEPTOR"/>
</dbReference>
<dbReference type="PANTHER" id="PTHR24372:SF77">
    <property type="entry name" value="G-PROTEIN COUPLED RECEPTORS FAMILY 1 PROFILE DOMAIN-CONTAINING PROTEIN"/>
    <property type="match status" value="1"/>
</dbReference>
<evidence type="ECO:0000256" key="9">
    <source>
        <dbReference type="ARBA" id="ARBA00023136"/>
    </source>
</evidence>
<dbReference type="SMART" id="SM00369">
    <property type="entry name" value="LRR_TYP"/>
    <property type="match status" value="6"/>
</dbReference>
<comment type="subcellular location">
    <subcellularLocation>
        <location evidence="1">Cell membrane</location>
        <topology evidence="1">Multi-pass membrane protein</topology>
    </subcellularLocation>
</comment>
<keyword evidence="3" id="KW-0433">Leucine-rich repeat</keyword>
<dbReference type="PROSITE" id="PS51450">
    <property type="entry name" value="LRR"/>
    <property type="match status" value="5"/>
</dbReference>
<feature type="transmembrane region" description="Helical" evidence="15">
    <location>
        <begin position="823"/>
        <end position="847"/>
    </location>
</feature>
<dbReference type="SUPFAM" id="SSF52058">
    <property type="entry name" value="L domain-like"/>
    <property type="match status" value="1"/>
</dbReference>
<feature type="disulfide bond" evidence="14">
    <location>
        <begin position="75"/>
        <end position="87"/>
    </location>
</feature>
<feature type="disulfide bond" evidence="14">
    <location>
        <begin position="424"/>
        <end position="442"/>
    </location>
</feature>
<feature type="disulfide bond" evidence="14">
    <location>
        <begin position="36"/>
        <end position="48"/>
    </location>
</feature>
<feature type="disulfide bond" evidence="14">
    <location>
        <begin position="82"/>
        <end position="100"/>
    </location>
</feature>
<dbReference type="PROSITE" id="PS50068">
    <property type="entry name" value="LDLRA_2"/>
    <property type="match status" value="10"/>
</dbReference>
<dbReference type="GO" id="GO:0008528">
    <property type="term" value="F:G protein-coupled peptide receptor activity"/>
    <property type="evidence" value="ECO:0007669"/>
    <property type="project" value="TreeGrafter"/>
</dbReference>
<dbReference type="Pfam" id="PF00057">
    <property type="entry name" value="Ldl_recept_a"/>
    <property type="match status" value="6"/>
</dbReference>
<feature type="transmembrane region" description="Helical" evidence="15">
    <location>
        <begin position="873"/>
        <end position="898"/>
    </location>
</feature>
<dbReference type="GO" id="GO:0007189">
    <property type="term" value="P:adenylate cyclase-activating G protein-coupled receptor signaling pathway"/>
    <property type="evidence" value="ECO:0007669"/>
    <property type="project" value="TreeGrafter"/>
</dbReference>
<keyword evidence="10 14" id="KW-1015">Disulfide bond</keyword>
<keyword evidence="5" id="KW-0732">Signal</keyword>
<feature type="disulfide bond" evidence="14">
    <location>
        <begin position="94"/>
        <end position="109"/>
    </location>
</feature>
<dbReference type="InterPro" id="IPR000276">
    <property type="entry name" value="GPCR_Rhodpsn"/>
</dbReference>
<feature type="non-terminal residue" evidence="17">
    <location>
        <position position="996"/>
    </location>
</feature>
<feature type="disulfide bond" evidence="14">
    <location>
        <begin position="43"/>
        <end position="61"/>
    </location>
</feature>
<protein>
    <recommendedName>
        <fullName evidence="16">G-protein coupled receptors family 1 profile domain-containing protein</fullName>
    </recommendedName>
</protein>
<keyword evidence="6" id="KW-0677">Repeat</keyword>
<keyword evidence="12" id="KW-0325">Glycoprotein</keyword>
<feature type="disulfide bond" evidence="14">
    <location>
        <begin position="353"/>
        <end position="368"/>
    </location>
</feature>
<feature type="disulfide bond" evidence="14">
    <location>
        <begin position="55"/>
        <end position="70"/>
    </location>
</feature>
<feature type="disulfide bond" evidence="14">
    <location>
        <begin position="275"/>
        <end position="290"/>
    </location>
</feature>
<keyword evidence="13" id="KW-0807">Transducer</keyword>
<dbReference type="InterPro" id="IPR032675">
    <property type="entry name" value="LRR_dom_sf"/>
</dbReference>
<keyword evidence="8" id="KW-0297">G-protein coupled receptor</keyword>
<dbReference type="Gene3D" id="1.20.1070.10">
    <property type="entry name" value="Rhodopsin 7-helix transmembrane proteins"/>
    <property type="match status" value="1"/>
</dbReference>
<feature type="disulfide bond" evidence="14">
    <location>
        <begin position="373"/>
        <end position="385"/>
    </location>
</feature>
<feature type="disulfide bond" evidence="14">
    <location>
        <begin position="341"/>
        <end position="359"/>
    </location>
</feature>
<keyword evidence="4 15" id="KW-0812">Transmembrane</keyword>
<feature type="transmembrane region" description="Helical" evidence="15">
    <location>
        <begin position="703"/>
        <end position="722"/>
    </location>
</feature>
<evidence type="ECO:0000256" key="7">
    <source>
        <dbReference type="ARBA" id="ARBA00022989"/>
    </source>
</evidence>
<feature type="disulfide bond" evidence="14">
    <location>
        <begin position="187"/>
        <end position="199"/>
    </location>
</feature>
<feature type="non-terminal residue" evidence="17">
    <location>
        <position position="1"/>
    </location>
</feature>
<feature type="transmembrane region" description="Helical" evidence="15">
    <location>
        <begin position="951"/>
        <end position="980"/>
    </location>
</feature>
<dbReference type="EMBL" id="CAJHNH020001394">
    <property type="protein sequence ID" value="CAG5122918.1"/>
    <property type="molecule type" value="Genomic_DNA"/>
</dbReference>
<feature type="disulfide bond" evidence="14">
    <location>
        <begin position="194"/>
        <end position="212"/>
    </location>
</feature>
<feature type="transmembrane region" description="Helical" evidence="15">
    <location>
        <begin position="919"/>
        <end position="939"/>
    </location>
</feature>
<accession>A0A8S3Z3M1</accession>
<dbReference type="InterPro" id="IPR002172">
    <property type="entry name" value="LDrepeatLR_classA_rpt"/>
</dbReference>
<organism evidence="17 18">
    <name type="scientific">Candidula unifasciata</name>
    <dbReference type="NCBI Taxonomy" id="100452"/>
    <lineage>
        <taxon>Eukaryota</taxon>
        <taxon>Metazoa</taxon>
        <taxon>Spiralia</taxon>
        <taxon>Lophotrochozoa</taxon>
        <taxon>Mollusca</taxon>
        <taxon>Gastropoda</taxon>
        <taxon>Heterobranchia</taxon>
        <taxon>Euthyneura</taxon>
        <taxon>Panpulmonata</taxon>
        <taxon>Eupulmonata</taxon>
        <taxon>Stylommatophora</taxon>
        <taxon>Helicina</taxon>
        <taxon>Helicoidea</taxon>
        <taxon>Geomitridae</taxon>
        <taxon>Candidula</taxon>
    </lineage>
</organism>
<evidence type="ECO:0000256" key="3">
    <source>
        <dbReference type="ARBA" id="ARBA00022614"/>
    </source>
</evidence>
<evidence type="ECO:0000256" key="8">
    <source>
        <dbReference type="ARBA" id="ARBA00023040"/>
    </source>
</evidence>
<feature type="disulfide bond" evidence="14">
    <location>
        <begin position="114"/>
        <end position="126"/>
    </location>
</feature>
<feature type="disulfide bond" evidence="14">
    <location>
        <begin position="263"/>
        <end position="281"/>
    </location>
</feature>
<sequence>HVLMCDETQCVPLLQKCDGVLDCRNGYDESVPLCGCLPNEFQCNSSHCIDILQRCDLQNDCQNQEDELNCETFVCPVTHFKCSNHKCIPRDLVCDFDNNCGDNSDESFCVRRPCLFTEFTCDNGECTAINRMCDGVFNCRDGSDENPQHCSEQFQCPSGVYVNSLSRCDGWLDCNLTHSDELNCGECLQPKFLCGNGECLSEAAICDQVCDCIHCEDEMNCAHAHVCDGANDCKNTAAGMDEFFCHNSSDCSSFPHVQPNFQCPEGRCLPLSVKCDHYKDCLGGEDENDCDFQPCAPTHFQCDNHNCVSMTSRCDAVNNCLDWSDEMACESHVCPDGRVRCSSGHCIPSSWWCNHWPNCPDKSDEKDCSYRQCRQDEFTCSNGECVPLSVVCYQGQRAEFQGCQDRSHLVYCENHTCGEGQFKCGKSFCIDQEQVCDGNIDCFTTFVDEQKCNYSCPYGRYLCTCYDLEMNCEHLGLQSIPLPQAEEHIVKFRLKGNILNTTLNSTTFSGAGSHMDKITYLDLSDNRLTSVPANIFFFMRSLRYLNLANNSLREIRNHSLAGLRNLTQLYLSGNHISQIQPGSFLDLGQLTILDLSCQNLTRLDANTFLGLHNLHLLNLSGNKLEVLSDGAFRGLERLTTLDLSNNRIRDISRRVFHSIPSMSQLITDEYRFCCLAPWVKSCLPEADEFSSCEDLMSNHVLRVSIWILGLVAFFGNIVVIVWRARDVRGRKVHSFLITNLAIGDFLMGVYLMVIAVVDSYYRGVYMLHDQVWRSSYLCRFAGFISTFSSELSVLTLTIITLDRLVCILFPLRLTRLSVRDATVAMVVVWLLVLLISVVPLLGIPYFLNFYGRSGVCLALHVTPARPAGWEFSVAVFLVLNLVSFLVIAASYIWMFIVAKETRSAVRGPENKSDLAMARRMTLIVMTDFVCWVPIIFLGFASLGGANASNYVYAWIAVFILPLNSAVNPLLYTLSTTPFLMNIRKRAYRFRKSFMTS</sequence>
<dbReference type="SUPFAM" id="SSF57424">
    <property type="entry name" value="LDL receptor-like module"/>
    <property type="match status" value="10"/>
</dbReference>
<keyword evidence="7 15" id="KW-1133">Transmembrane helix</keyword>
<evidence type="ECO:0000256" key="10">
    <source>
        <dbReference type="ARBA" id="ARBA00023157"/>
    </source>
</evidence>
<dbReference type="GO" id="GO:0009755">
    <property type="term" value="P:hormone-mediated signaling pathway"/>
    <property type="evidence" value="ECO:0007669"/>
    <property type="project" value="TreeGrafter"/>
</dbReference>
<keyword evidence="2" id="KW-1003">Cell membrane</keyword>
<dbReference type="InterPro" id="IPR036055">
    <property type="entry name" value="LDL_receptor-like_sf"/>
</dbReference>
<gene>
    <name evidence="17" type="ORF">CUNI_LOCUS8476</name>
</gene>
<dbReference type="SUPFAM" id="SSF81321">
    <property type="entry name" value="Family A G protein-coupled receptor-like"/>
    <property type="match status" value="1"/>
</dbReference>
<evidence type="ECO:0000256" key="11">
    <source>
        <dbReference type="ARBA" id="ARBA00023170"/>
    </source>
</evidence>
<feature type="disulfide bond" evidence="14">
    <location>
        <begin position="417"/>
        <end position="429"/>
    </location>
</feature>
<dbReference type="CDD" id="cd00112">
    <property type="entry name" value="LDLa"/>
    <property type="match status" value="9"/>
</dbReference>
<dbReference type="Proteomes" id="UP000678393">
    <property type="component" value="Unassembled WGS sequence"/>
</dbReference>
<dbReference type="PROSITE" id="PS01209">
    <property type="entry name" value="LDLRA_1"/>
    <property type="match status" value="3"/>
</dbReference>
<evidence type="ECO:0000256" key="15">
    <source>
        <dbReference type="SAM" id="Phobius"/>
    </source>
</evidence>
<dbReference type="InterPro" id="IPR023415">
    <property type="entry name" value="LDLR_class-A_CS"/>
</dbReference>
<proteinExistence type="predicted"/>
<feature type="disulfide bond" evidence="14">
    <location>
        <begin position="206"/>
        <end position="221"/>
    </location>
</feature>
<evidence type="ECO:0000256" key="14">
    <source>
        <dbReference type="PROSITE-ProRule" id="PRU00124"/>
    </source>
</evidence>
<feature type="disulfide bond" evidence="14">
    <location>
        <begin position="334"/>
        <end position="346"/>
    </location>
</feature>
<dbReference type="Pfam" id="PF00001">
    <property type="entry name" value="7tm_1"/>
    <property type="match status" value="1"/>
</dbReference>
<name>A0A8S3Z3M1_9EUPU</name>
<evidence type="ECO:0000256" key="12">
    <source>
        <dbReference type="ARBA" id="ARBA00023180"/>
    </source>
</evidence>